<dbReference type="GO" id="GO:0051382">
    <property type="term" value="P:kinetochore assembly"/>
    <property type="evidence" value="ECO:0007669"/>
    <property type="project" value="TreeGrafter"/>
</dbReference>
<evidence type="ECO:0000256" key="9">
    <source>
        <dbReference type="ARBA" id="ARBA00023306"/>
    </source>
</evidence>
<feature type="compositionally biased region" description="Polar residues" evidence="11">
    <location>
        <begin position="1"/>
        <end position="18"/>
    </location>
</feature>
<keyword evidence="9" id="KW-0131">Cell cycle</keyword>
<evidence type="ECO:0000256" key="7">
    <source>
        <dbReference type="ARBA" id="ARBA00022838"/>
    </source>
</evidence>
<evidence type="ECO:0000256" key="4">
    <source>
        <dbReference type="ARBA" id="ARBA00022454"/>
    </source>
</evidence>
<evidence type="ECO:0000256" key="5">
    <source>
        <dbReference type="ARBA" id="ARBA00022618"/>
    </source>
</evidence>
<evidence type="ECO:0000256" key="3">
    <source>
        <dbReference type="ARBA" id="ARBA00013793"/>
    </source>
</evidence>
<proteinExistence type="inferred from homology"/>
<reference evidence="12 13" key="1">
    <citation type="submission" date="2024-02" db="EMBL/GenBank/DDBJ databases">
        <title>Chromosome-scale genome assembly of the rough periwinkle Littorina saxatilis.</title>
        <authorList>
            <person name="De Jode A."/>
            <person name="Faria R."/>
            <person name="Formenti G."/>
            <person name="Sims Y."/>
            <person name="Smith T.P."/>
            <person name="Tracey A."/>
            <person name="Wood J.M.D."/>
            <person name="Zagrodzka Z.B."/>
            <person name="Johannesson K."/>
            <person name="Butlin R.K."/>
            <person name="Leder E.H."/>
        </authorList>
    </citation>
    <scope>NUCLEOTIDE SEQUENCE [LARGE SCALE GENOMIC DNA]</scope>
    <source>
        <strain evidence="12">Snail1</strain>
        <tissue evidence="12">Muscle</tissue>
    </source>
</reference>
<comment type="caution">
    <text evidence="12">The sequence shown here is derived from an EMBL/GenBank/DDBJ whole genome shotgun (WGS) entry which is preliminary data.</text>
</comment>
<keyword evidence="13" id="KW-1185">Reference proteome</keyword>
<dbReference type="Pfam" id="PF05859">
    <property type="entry name" value="Mis12"/>
    <property type="match status" value="1"/>
</dbReference>
<keyword evidence="4" id="KW-0158">Chromosome</keyword>
<sequence length="238" mass="26643">MNASEGSSMASETSQESFQGPRGTAGSAENKENLEDYETQLLGFTPKSFVSGIYNAVSEYFMKALQLLEEYLEKQYGDIMASTEVAEKMTFIRRHLVTQIDKAFDTLETYLATNIFCIPANIVLPEDQIQMDAPVSQEERGQLQQEITNMKKKILAVKLANAILKQRIQNTMELQETFDSIEECLNNAQATVRQGGVVDLHDSLRHCAHRVLATLRILSNIEMPEGQNGPTPAKMMKS</sequence>
<feature type="region of interest" description="Disordered" evidence="11">
    <location>
        <begin position="1"/>
        <end position="29"/>
    </location>
</feature>
<evidence type="ECO:0000256" key="1">
    <source>
        <dbReference type="ARBA" id="ARBA00004629"/>
    </source>
</evidence>
<keyword evidence="6" id="KW-0498">Mitosis</keyword>
<dbReference type="EMBL" id="JBAMIC010000024">
    <property type="protein sequence ID" value="KAK7089974.1"/>
    <property type="molecule type" value="Genomic_DNA"/>
</dbReference>
<dbReference type="AlphaFoldDB" id="A0AAN9FZV8"/>
<comment type="similarity">
    <text evidence="2">Belongs to the mis12 family.</text>
</comment>
<dbReference type="Proteomes" id="UP001374579">
    <property type="component" value="Unassembled WGS sequence"/>
</dbReference>
<dbReference type="GO" id="GO:0005634">
    <property type="term" value="C:nucleus"/>
    <property type="evidence" value="ECO:0007669"/>
    <property type="project" value="InterPro"/>
</dbReference>
<evidence type="ECO:0000256" key="6">
    <source>
        <dbReference type="ARBA" id="ARBA00022776"/>
    </source>
</evidence>
<keyword evidence="10" id="KW-0137">Centromere</keyword>
<keyword evidence="8" id="KW-0175">Coiled coil</keyword>
<evidence type="ECO:0000256" key="2">
    <source>
        <dbReference type="ARBA" id="ARBA00008643"/>
    </source>
</evidence>
<dbReference type="GO" id="GO:0000070">
    <property type="term" value="P:mitotic sister chromatid segregation"/>
    <property type="evidence" value="ECO:0007669"/>
    <property type="project" value="TreeGrafter"/>
</dbReference>
<evidence type="ECO:0000313" key="13">
    <source>
        <dbReference type="Proteomes" id="UP001374579"/>
    </source>
</evidence>
<evidence type="ECO:0000256" key="8">
    <source>
        <dbReference type="ARBA" id="ARBA00023054"/>
    </source>
</evidence>
<evidence type="ECO:0000256" key="10">
    <source>
        <dbReference type="ARBA" id="ARBA00023328"/>
    </source>
</evidence>
<dbReference type="PANTHER" id="PTHR14527">
    <property type="entry name" value="PROTEIN MIS12 HOMOLOG"/>
    <property type="match status" value="1"/>
</dbReference>
<evidence type="ECO:0000256" key="11">
    <source>
        <dbReference type="SAM" id="MobiDB-lite"/>
    </source>
</evidence>
<comment type="subcellular location">
    <subcellularLocation>
        <location evidence="1">Chromosome</location>
        <location evidence="1">Centromere</location>
        <location evidence="1">Kinetochore</location>
    </subcellularLocation>
</comment>
<protein>
    <recommendedName>
        <fullName evidence="3">Protein MIS12 homolog</fullName>
    </recommendedName>
</protein>
<dbReference type="GO" id="GO:0051301">
    <property type="term" value="P:cell division"/>
    <property type="evidence" value="ECO:0007669"/>
    <property type="project" value="UniProtKB-KW"/>
</dbReference>
<gene>
    <name evidence="12" type="ORF">V1264_009843</name>
</gene>
<dbReference type="GO" id="GO:0000444">
    <property type="term" value="C:MIS12/MIND type complex"/>
    <property type="evidence" value="ECO:0007669"/>
    <property type="project" value="TreeGrafter"/>
</dbReference>
<evidence type="ECO:0000313" key="12">
    <source>
        <dbReference type="EMBL" id="KAK7089974.1"/>
    </source>
</evidence>
<keyword evidence="7" id="KW-0995">Kinetochore</keyword>
<dbReference type="PANTHER" id="PTHR14527:SF2">
    <property type="entry name" value="PROTEIN MIS12 HOMOLOG"/>
    <property type="match status" value="1"/>
</dbReference>
<keyword evidence="5" id="KW-0132">Cell division</keyword>
<dbReference type="InterPro" id="IPR008685">
    <property type="entry name" value="Centromere_Mis12"/>
</dbReference>
<accession>A0AAN9FZV8</accession>
<name>A0AAN9FZV8_9CAEN</name>
<organism evidence="12 13">
    <name type="scientific">Littorina saxatilis</name>
    <dbReference type="NCBI Taxonomy" id="31220"/>
    <lineage>
        <taxon>Eukaryota</taxon>
        <taxon>Metazoa</taxon>
        <taxon>Spiralia</taxon>
        <taxon>Lophotrochozoa</taxon>
        <taxon>Mollusca</taxon>
        <taxon>Gastropoda</taxon>
        <taxon>Caenogastropoda</taxon>
        <taxon>Littorinimorpha</taxon>
        <taxon>Littorinoidea</taxon>
        <taxon>Littorinidae</taxon>
        <taxon>Littorina</taxon>
    </lineage>
</organism>